<comment type="function">
    <text evidence="8">3'-5' exoribonuclease that releases 5'-nucleoside monophosphates and is involved in maturation of structured RNAs.</text>
</comment>
<dbReference type="SMART" id="SM00955">
    <property type="entry name" value="RNB"/>
    <property type="match status" value="1"/>
</dbReference>
<evidence type="ECO:0000256" key="4">
    <source>
        <dbReference type="ARBA" id="ARBA00022722"/>
    </source>
</evidence>
<dbReference type="SMART" id="SM00316">
    <property type="entry name" value="S1"/>
    <property type="match status" value="1"/>
</dbReference>
<dbReference type="Pfam" id="PF00575">
    <property type="entry name" value="S1"/>
    <property type="match status" value="1"/>
</dbReference>
<feature type="compositionally biased region" description="Polar residues" evidence="9">
    <location>
        <begin position="1104"/>
        <end position="1113"/>
    </location>
</feature>
<dbReference type="GO" id="GO:0003723">
    <property type="term" value="F:RNA binding"/>
    <property type="evidence" value="ECO:0007669"/>
    <property type="project" value="UniProtKB-UniRule"/>
</dbReference>
<feature type="compositionally biased region" description="Basic and acidic residues" evidence="9">
    <location>
        <begin position="502"/>
        <end position="528"/>
    </location>
</feature>
<sequence>MPQTSETTAQAPPPCRAFQTPPPQPRPPVLNRCKVPRKKQERIAPIASDAAPEQTQTNEVPVKTRRRTTKPVLSLPVEPTAEPAETSPSAAPVSAKPRRQRKAAPSPAEPVAEAPVSLAQDPSPQDMPTPEPTVGRQPARATRPGKKSAAAPESGPSDSAEVSGAAPTPKTTRRSKKAPVSAEPDSPVVEAKAPEQTPEPEPTASPAPVSSNVEASGEAVPELPTPEAPAKRKPGRPRRTPVEVPAPIAAAPASPEPTQPEPEASASPVTTRPQRGAHRGRRPAADAGDVQPEAAQAGTDQGEAQTPPPVTLLTDAQTGEDIAELESGAEPQAATNVSPPLPRKRGRPAREKAPSARRELPVQEDTAEQAAAPATPPATSGAHTVSDEARELIIQQLRKLGRPVHVRDFERTFTRQGREKLGVRRDLAGLLEDLTASGDVIRTRRHTYGLPEAMNLVRGRFQASSAGFGFVIPDSGGDDFYIREGETLEAWNGDIVLIRPEGRGSNDRYSDRSNERGGNRGGNRRNDSPRAAVVRIVKRAYSQLVGSLDHQQTYAFLKPDDHRARHRIMLMPGGTEALPNGARVVAQLFWPEHTGEDEVYGEIVRVLGNEDDPATETQAVIVKYGLRDEFPDDVLREAERIPRQVPEEALRGRLDLRDYNIFTVDGSDAKDFDDAIHIQATPEGTFVVGVHIADVSHYVRPGTPLDEEAYARATSVYLPGAVLPMLPEHLSNGVCSLVPGEDRLTMSAMLELSGDGEILTAAFTPSVIRSKARLTYDEVQAYSEAVATLQGDARVLEGDLHLLLKITAKLRQKRLREGSLDFKLREVKVDVGKDGHMQLIPIREETARGMIEDLMLLANKAVAHFLLEKNVPTLFRIHEEPTLARFQEVTGAIGRMGLAFPGGEPTPQAYQAVLKAVRGTGQESAVNTLLLRSMQQAKYAEENLGHFGLAFEEYLHFTSPIRRYPDLLVHRALKAALDGPVSDRQRGDLAAPLAEQGRHTSERERTAAEAERDLTKYYQAKWAQEHLGESFEGRVSGVIASGLFVVLENGVEGRLHISNLDDDYYFYIEDASILKGRTSGRIYRIGENIEVTISSVNPLARQIDFTQENTMDGNDNRPRARRREDREAQKREKLSSFLPRKDGDPETPASAAPDQSGQPQAPRREAQPSGQNGPRREGGRPERPNERPRRDGPGGYQRASGGFRRRVVTLDRPRNEHLRPVNVTVQRMYFGDWTLDNMPPEEGQGGQDSPRQQGGTFRGRSAPASGPRGGERPRSGGQGNAQGRRPQQAARPQQPQSEVPAASAPGESAASDDARRRRRRRGRRGGNGPSS</sequence>
<evidence type="ECO:0000256" key="7">
    <source>
        <dbReference type="ARBA" id="ARBA00022884"/>
    </source>
</evidence>
<comment type="catalytic activity">
    <reaction evidence="1 8">
        <text>Exonucleolytic cleavage in the 3'- to 5'-direction to yield nucleoside 5'-phosphates.</text>
        <dbReference type="EC" id="3.1.13.1"/>
    </reaction>
</comment>
<organism evidence="11 12">
    <name type="scientific">Deinococcus irradiatisoli</name>
    <dbReference type="NCBI Taxonomy" id="2202254"/>
    <lineage>
        <taxon>Bacteria</taxon>
        <taxon>Thermotogati</taxon>
        <taxon>Deinococcota</taxon>
        <taxon>Deinococci</taxon>
        <taxon>Deinococcales</taxon>
        <taxon>Deinococcaceae</taxon>
        <taxon>Deinococcus</taxon>
    </lineage>
</organism>
<keyword evidence="3 8" id="KW-0963">Cytoplasm</keyword>
<dbReference type="PROSITE" id="PS01175">
    <property type="entry name" value="RIBONUCLEASE_II"/>
    <property type="match status" value="1"/>
</dbReference>
<evidence type="ECO:0000256" key="8">
    <source>
        <dbReference type="HAMAP-Rule" id="MF_01895"/>
    </source>
</evidence>
<feature type="compositionally biased region" description="Basic and acidic residues" evidence="9">
    <location>
        <begin position="1174"/>
        <end position="1192"/>
    </location>
</feature>
<comment type="subcellular location">
    <subcellularLocation>
        <location evidence="2 8">Cytoplasm</location>
    </subcellularLocation>
</comment>
<feature type="region of interest" description="Disordered" evidence="9">
    <location>
        <begin position="1233"/>
        <end position="1331"/>
    </location>
</feature>
<proteinExistence type="inferred from homology"/>
<feature type="region of interest" description="Disordered" evidence="9">
    <location>
        <begin position="502"/>
        <end position="529"/>
    </location>
</feature>
<keyword evidence="7 8" id="KW-0694">RNA-binding</keyword>
<dbReference type="GO" id="GO:0005829">
    <property type="term" value="C:cytosol"/>
    <property type="evidence" value="ECO:0007669"/>
    <property type="project" value="TreeGrafter"/>
</dbReference>
<dbReference type="InterPro" id="IPR001900">
    <property type="entry name" value="RNase_II/R"/>
</dbReference>
<dbReference type="GO" id="GO:0006402">
    <property type="term" value="P:mRNA catabolic process"/>
    <property type="evidence" value="ECO:0007669"/>
    <property type="project" value="TreeGrafter"/>
</dbReference>
<feature type="compositionally biased region" description="Low complexity" evidence="9">
    <location>
        <begin position="1281"/>
        <end position="1311"/>
    </location>
</feature>
<dbReference type="InterPro" id="IPR050180">
    <property type="entry name" value="RNR_Ribonuclease"/>
</dbReference>
<dbReference type="InterPro" id="IPR013223">
    <property type="entry name" value="RNase_B_OB_dom"/>
</dbReference>
<dbReference type="PANTHER" id="PTHR23355:SF9">
    <property type="entry name" value="DIS3-LIKE EXONUCLEASE 2"/>
    <property type="match status" value="1"/>
</dbReference>
<evidence type="ECO:0000256" key="5">
    <source>
        <dbReference type="ARBA" id="ARBA00022801"/>
    </source>
</evidence>
<feature type="region of interest" description="Disordered" evidence="9">
    <location>
        <begin position="1104"/>
        <end position="1211"/>
    </location>
</feature>
<feature type="compositionally biased region" description="Low complexity" evidence="9">
    <location>
        <begin position="76"/>
        <end position="95"/>
    </location>
</feature>
<dbReference type="KEGG" id="dez:DKM44_11195"/>
<dbReference type="CDD" id="cd04471">
    <property type="entry name" value="S1_RNase_R"/>
    <property type="match status" value="1"/>
</dbReference>
<protein>
    <recommendedName>
        <fullName evidence="8">Ribonuclease R</fullName>
        <shortName evidence="8">RNase R</shortName>
        <ecNumber evidence="8">3.1.13.1</ecNumber>
    </recommendedName>
</protein>
<keyword evidence="4 8" id="KW-0540">Nuclease</keyword>
<dbReference type="InterPro" id="IPR040476">
    <property type="entry name" value="CSD2"/>
</dbReference>
<dbReference type="NCBIfam" id="TIGR02063">
    <property type="entry name" value="RNase_R"/>
    <property type="match status" value="1"/>
</dbReference>
<evidence type="ECO:0000256" key="2">
    <source>
        <dbReference type="ARBA" id="ARBA00004496"/>
    </source>
</evidence>
<dbReference type="PANTHER" id="PTHR23355">
    <property type="entry name" value="RIBONUCLEASE"/>
    <property type="match status" value="1"/>
</dbReference>
<feature type="compositionally biased region" description="Basic and acidic residues" evidence="9">
    <location>
        <begin position="1114"/>
        <end position="1144"/>
    </location>
</feature>
<feature type="domain" description="S1 motif" evidence="10">
    <location>
        <begin position="1028"/>
        <end position="1108"/>
    </location>
</feature>
<dbReference type="NCBIfam" id="TIGR00358">
    <property type="entry name" value="3_prime_RNase"/>
    <property type="match status" value="1"/>
</dbReference>
<dbReference type="GO" id="GO:0008859">
    <property type="term" value="F:exoribonuclease II activity"/>
    <property type="evidence" value="ECO:0007669"/>
    <property type="project" value="UniProtKB-UniRule"/>
</dbReference>
<accession>A0A2Z3JEY6</accession>
<dbReference type="Gene3D" id="2.40.50.140">
    <property type="entry name" value="Nucleic acid-binding proteins"/>
    <property type="match status" value="2"/>
</dbReference>
<evidence type="ECO:0000256" key="1">
    <source>
        <dbReference type="ARBA" id="ARBA00001849"/>
    </source>
</evidence>
<dbReference type="InterPro" id="IPR004476">
    <property type="entry name" value="RNase_II/RNase_R"/>
</dbReference>
<feature type="compositionally biased region" description="Polar residues" evidence="9">
    <location>
        <begin position="1"/>
        <end position="10"/>
    </location>
</feature>
<name>A0A2Z3JEY6_9DEIO</name>
<gene>
    <name evidence="8 11" type="primary">rnr</name>
    <name evidence="11" type="ORF">DKM44_11195</name>
</gene>
<evidence type="ECO:0000313" key="12">
    <source>
        <dbReference type="Proteomes" id="UP000245368"/>
    </source>
</evidence>
<evidence type="ECO:0000256" key="3">
    <source>
        <dbReference type="ARBA" id="ARBA00022490"/>
    </source>
</evidence>
<dbReference type="HAMAP" id="MF_01895">
    <property type="entry name" value="RNase_R"/>
    <property type="match status" value="1"/>
</dbReference>
<keyword evidence="12" id="KW-1185">Reference proteome</keyword>
<feature type="compositionally biased region" description="Low complexity" evidence="9">
    <location>
        <begin position="103"/>
        <end position="117"/>
    </location>
</feature>
<dbReference type="Pfam" id="PF17876">
    <property type="entry name" value="CSD2"/>
    <property type="match status" value="1"/>
</dbReference>
<dbReference type="EMBL" id="CP029494">
    <property type="protein sequence ID" value="AWN23723.1"/>
    <property type="molecule type" value="Genomic_DNA"/>
</dbReference>
<dbReference type="EC" id="3.1.13.1" evidence="8"/>
<keyword evidence="6 8" id="KW-0269">Exonuclease</keyword>
<feature type="compositionally biased region" description="Basic and acidic residues" evidence="9">
    <location>
        <begin position="348"/>
        <end position="361"/>
    </location>
</feature>
<dbReference type="PROSITE" id="PS50126">
    <property type="entry name" value="S1"/>
    <property type="match status" value="1"/>
</dbReference>
<feature type="compositionally biased region" description="Low complexity" evidence="9">
    <location>
        <begin position="242"/>
        <end position="253"/>
    </location>
</feature>
<dbReference type="Pfam" id="PF00773">
    <property type="entry name" value="RNB"/>
    <property type="match status" value="1"/>
</dbReference>
<dbReference type="InterPro" id="IPR022966">
    <property type="entry name" value="RNase_II/R_CS"/>
</dbReference>
<reference evidence="11 12" key="1">
    <citation type="submission" date="2018-05" db="EMBL/GenBank/DDBJ databases">
        <title>Complete Genome Sequence of Deinococcus sp. strain 17bor-2.</title>
        <authorList>
            <person name="Srinivasan S."/>
        </authorList>
    </citation>
    <scope>NUCLEOTIDE SEQUENCE [LARGE SCALE GENOMIC DNA]</scope>
    <source>
        <strain evidence="11 12">17bor-2</strain>
    </source>
</reference>
<evidence type="ECO:0000256" key="6">
    <source>
        <dbReference type="ARBA" id="ARBA00022839"/>
    </source>
</evidence>
<evidence type="ECO:0000256" key="9">
    <source>
        <dbReference type="SAM" id="MobiDB-lite"/>
    </source>
</evidence>
<evidence type="ECO:0000259" key="10">
    <source>
        <dbReference type="PROSITE" id="PS50126"/>
    </source>
</evidence>
<feature type="region of interest" description="Disordered" evidence="9">
    <location>
        <begin position="1"/>
        <end position="384"/>
    </location>
</feature>
<keyword evidence="5 8" id="KW-0378">Hydrolase</keyword>
<feature type="compositionally biased region" description="Low complexity" evidence="9">
    <location>
        <begin position="368"/>
        <end position="379"/>
    </location>
</feature>
<feature type="compositionally biased region" description="Pro residues" evidence="9">
    <location>
        <begin position="11"/>
        <end position="28"/>
    </location>
</feature>
<dbReference type="OrthoDB" id="9764149at2"/>
<dbReference type="InterPro" id="IPR012340">
    <property type="entry name" value="NA-bd_OB-fold"/>
</dbReference>
<evidence type="ECO:0000313" key="11">
    <source>
        <dbReference type="EMBL" id="AWN23723.1"/>
    </source>
</evidence>
<dbReference type="InterPro" id="IPR011805">
    <property type="entry name" value="RNase_R"/>
</dbReference>
<comment type="similarity">
    <text evidence="8">Belongs to the RNR ribonuclease family. RNase R subfamily.</text>
</comment>
<dbReference type="Pfam" id="PF08206">
    <property type="entry name" value="OB_RNB"/>
    <property type="match status" value="1"/>
</dbReference>
<dbReference type="Proteomes" id="UP000245368">
    <property type="component" value="Chromosome"/>
</dbReference>
<dbReference type="InterPro" id="IPR003029">
    <property type="entry name" value="S1_domain"/>
</dbReference>
<dbReference type="SUPFAM" id="SSF50249">
    <property type="entry name" value="Nucleic acid-binding proteins"/>
    <property type="match status" value="3"/>
</dbReference>